<dbReference type="PANTHER" id="PTHR37953:SF1">
    <property type="entry name" value="UPF0127 PROTEIN MJ1496"/>
    <property type="match status" value="1"/>
</dbReference>
<dbReference type="OrthoDB" id="9813379at2"/>
<dbReference type="Proteomes" id="UP000257144">
    <property type="component" value="Unassembled WGS sequence"/>
</dbReference>
<keyword evidence="2" id="KW-1185">Reference proteome</keyword>
<comment type="caution">
    <text evidence="1">The sequence shown here is derived from an EMBL/GenBank/DDBJ whole genome shotgun (WGS) entry which is preliminary data.</text>
</comment>
<dbReference type="EMBL" id="QNQT01000022">
    <property type="protein sequence ID" value="RDU34656.1"/>
    <property type="molecule type" value="Genomic_DNA"/>
</dbReference>
<dbReference type="AlphaFoldDB" id="A0A3D8GKL8"/>
<dbReference type="PANTHER" id="PTHR37953">
    <property type="entry name" value="UPF0127 PROTEIN MJ1496"/>
    <property type="match status" value="1"/>
</dbReference>
<gene>
    <name evidence="1" type="ORF">DRW41_22260</name>
</gene>
<dbReference type="Pfam" id="PF02643">
    <property type="entry name" value="DUF192"/>
    <property type="match status" value="1"/>
</dbReference>
<evidence type="ECO:0000313" key="1">
    <source>
        <dbReference type="EMBL" id="RDU34656.1"/>
    </source>
</evidence>
<reference evidence="1 2" key="1">
    <citation type="submission" date="2018-07" db="EMBL/GenBank/DDBJ databases">
        <title>Bacillus sp. YLB-04 draft genome sequence.</title>
        <authorList>
            <person name="Yu L."/>
            <person name="Tang X."/>
        </authorList>
    </citation>
    <scope>NUCLEOTIDE SEQUENCE [LARGE SCALE GENOMIC DNA]</scope>
    <source>
        <strain evidence="1 2">YLB-04</strain>
    </source>
</reference>
<name>A0A3D8GKL8_9BACI</name>
<organism evidence="1 2">
    <name type="scientific">Neobacillus piezotolerans</name>
    <dbReference type="NCBI Taxonomy" id="2259171"/>
    <lineage>
        <taxon>Bacteria</taxon>
        <taxon>Bacillati</taxon>
        <taxon>Bacillota</taxon>
        <taxon>Bacilli</taxon>
        <taxon>Bacillales</taxon>
        <taxon>Bacillaceae</taxon>
        <taxon>Neobacillus</taxon>
    </lineage>
</organism>
<accession>A0A3D8GKL8</accession>
<dbReference type="Gene3D" id="2.60.120.1140">
    <property type="entry name" value="Protein of unknown function DUF192"/>
    <property type="match status" value="1"/>
</dbReference>
<sequence length="107" mass="12446">MKNTVTMPFVIQTADTFYKRFKGLMFRNEPIREEGLWIVPCNSVHMFFMSFPIDIVLLNEQKEVIRLIHSLKPWRATKPDKNAFSVLELPVGTIGDLCIRIGDTLEF</sequence>
<dbReference type="InterPro" id="IPR003795">
    <property type="entry name" value="DUF192"/>
</dbReference>
<proteinExistence type="predicted"/>
<dbReference type="RefSeq" id="WP_115454207.1">
    <property type="nucleotide sequence ID" value="NZ_QNQT01000022.1"/>
</dbReference>
<dbReference type="InterPro" id="IPR038695">
    <property type="entry name" value="Saro_0823-like_sf"/>
</dbReference>
<protein>
    <submittedName>
        <fullName evidence="1">DUF192 domain-containing protein</fullName>
    </submittedName>
</protein>
<evidence type="ECO:0000313" key="2">
    <source>
        <dbReference type="Proteomes" id="UP000257144"/>
    </source>
</evidence>